<dbReference type="Proteomes" id="UP000197904">
    <property type="component" value="Unassembled WGS sequence"/>
</dbReference>
<dbReference type="RefSeq" id="WP_065195855.1">
    <property type="nucleotide sequence ID" value="NZ_NIXP01000011.1"/>
</dbReference>
<comment type="caution">
    <text evidence="2">The sequence shown here is derived from an EMBL/GenBank/DDBJ whole genome shotgun (WGS) entry which is preliminary data.</text>
</comment>
<accession>A0A2D0AP15</accession>
<reference evidence="2 3" key="1">
    <citation type="submission" date="2017-06" db="EMBL/GenBank/DDBJ databases">
        <authorList>
            <person name="Kim H.J."/>
            <person name="Triplett B.A."/>
        </authorList>
    </citation>
    <scope>NUCLEOTIDE SEQUENCE [LARGE SCALE GENOMIC DNA]</scope>
    <source>
        <strain evidence="2 3">S18795</strain>
    </source>
</reference>
<proteinExistence type="predicted"/>
<evidence type="ECO:0000313" key="3">
    <source>
        <dbReference type="Proteomes" id="UP000197904"/>
    </source>
</evidence>
<organism evidence="2 3">
    <name type="scientific">Stenotrophomonas pavanii</name>
    <dbReference type="NCBI Taxonomy" id="487698"/>
    <lineage>
        <taxon>Bacteria</taxon>
        <taxon>Pseudomonadati</taxon>
        <taxon>Pseudomonadota</taxon>
        <taxon>Gammaproteobacteria</taxon>
        <taxon>Lysobacterales</taxon>
        <taxon>Lysobacteraceae</taxon>
        <taxon>Stenotrophomonas</taxon>
    </lineage>
</organism>
<sequence>MNPHLLGTGRFSLDVLLPALLAQPKRAASAVPVRRMPARHRTTWAPAGGGRAERARRLRQIEAGTLTTAGGLVPTYRGEQP</sequence>
<dbReference type="EMBL" id="NIXP01000011">
    <property type="protein sequence ID" value="OWR35285.1"/>
    <property type="molecule type" value="Genomic_DNA"/>
</dbReference>
<dbReference type="AlphaFoldDB" id="A0A2D0AP15"/>
<name>A0A2D0AP15_9GAMM</name>
<evidence type="ECO:0000256" key="1">
    <source>
        <dbReference type="SAM" id="MobiDB-lite"/>
    </source>
</evidence>
<protein>
    <submittedName>
        <fullName evidence="2">Uncharacterized protein</fullName>
    </submittedName>
</protein>
<gene>
    <name evidence="2" type="ORF">CEE55_02445</name>
</gene>
<evidence type="ECO:0000313" key="2">
    <source>
        <dbReference type="EMBL" id="OWR35285.1"/>
    </source>
</evidence>
<feature type="region of interest" description="Disordered" evidence="1">
    <location>
        <begin position="31"/>
        <end position="53"/>
    </location>
</feature>